<dbReference type="AlphaFoldDB" id="A0A397U372"/>
<dbReference type="Proteomes" id="UP000266673">
    <property type="component" value="Unassembled WGS sequence"/>
</dbReference>
<evidence type="ECO:0000313" key="2">
    <source>
        <dbReference type="EMBL" id="RIB04725.1"/>
    </source>
</evidence>
<protein>
    <submittedName>
        <fullName evidence="2">Uncharacterized protein</fullName>
    </submittedName>
</protein>
<name>A0A397U372_9GLOM</name>
<gene>
    <name evidence="2" type="ORF">C2G38_2221523</name>
</gene>
<dbReference type="EMBL" id="QKWP01002118">
    <property type="protein sequence ID" value="RIB04725.1"/>
    <property type="molecule type" value="Genomic_DNA"/>
</dbReference>
<sequence length="234" mass="26308">MLDNKPKKPIAKSNSTHRYFSPLMPIQAQYTPPDSEDNDEDDEDNKSHVNAQSALSMKDMLPKTYNQLMSLLSPAMQKICKSNQSHKVQEETNEWFSSIQYLHSNINDLTISNSFLDPDSEFGAVNEATIEALEWKNDKQSNFAIKSDNSKHIIESLGWITDVPVSIKDKAGKTVTVSGNFARIDNGEPEPMLCIEVSEPEQQGSDMYNGEDLKKNTTHLKSDSQKLKGGLIWL</sequence>
<accession>A0A397U372</accession>
<organism evidence="2 3">
    <name type="scientific">Gigaspora rosea</name>
    <dbReference type="NCBI Taxonomy" id="44941"/>
    <lineage>
        <taxon>Eukaryota</taxon>
        <taxon>Fungi</taxon>
        <taxon>Fungi incertae sedis</taxon>
        <taxon>Mucoromycota</taxon>
        <taxon>Glomeromycotina</taxon>
        <taxon>Glomeromycetes</taxon>
        <taxon>Diversisporales</taxon>
        <taxon>Gigasporaceae</taxon>
        <taxon>Gigaspora</taxon>
    </lineage>
</organism>
<feature type="region of interest" description="Disordered" evidence="1">
    <location>
        <begin position="1"/>
        <end position="56"/>
    </location>
</feature>
<dbReference type="OrthoDB" id="2380315at2759"/>
<evidence type="ECO:0000256" key="1">
    <source>
        <dbReference type="SAM" id="MobiDB-lite"/>
    </source>
</evidence>
<comment type="caution">
    <text evidence="2">The sequence shown here is derived from an EMBL/GenBank/DDBJ whole genome shotgun (WGS) entry which is preliminary data.</text>
</comment>
<reference evidence="2 3" key="1">
    <citation type="submission" date="2018-06" db="EMBL/GenBank/DDBJ databases">
        <title>Comparative genomics reveals the genomic features of Rhizophagus irregularis, R. cerebriforme, R. diaphanum and Gigaspora rosea, and their symbiotic lifestyle signature.</title>
        <authorList>
            <person name="Morin E."/>
            <person name="San Clemente H."/>
            <person name="Chen E.C.H."/>
            <person name="De La Providencia I."/>
            <person name="Hainaut M."/>
            <person name="Kuo A."/>
            <person name="Kohler A."/>
            <person name="Murat C."/>
            <person name="Tang N."/>
            <person name="Roy S."/>
            <person name="Loubradou J."/>
            <person name="Henrissat B."/>
            <person name="Grigoriev I.V."/>
            <person name="Corradi N."/>
            <person name="Roux C."/>
            <person name="Martin F.M."/>
        </authorList>
    </citation>
    <scope>NUCLEOTIDE SEQUENCE [LARGE SCALE GENOMIC DNA]</scope>
    <source>
        <strain evidence="2 3">DAOM 194757</strain>
    </source>
</reference>
<proteinExistence type="predicted"/>
<feature type="compositionally biased region" description="Acidic residues" evidence="1">
    <location>
        <begin position="34"/>
        <end position="44"/>
    </location>
</feature>
<evidence type="ECO:0000313" key="3">
    <source>
        <dbReference type="Proteomes" id="UP000266673"/>
    </source>
</evidence>
<keyword evidence="3" id="KW-1185">Reference proteome</keyword>